<name>X5DF63_9BACT</name>
<reference evidence="3 5" key="2">
    <citation type="submission" date="2016-10" db="EMBL/GenBank/DDBJ databases">
        <authorList>
            <person name="de Groot N.N."/>
        </authorList>
    </citation>
    <scope>NUCLEOTIDE SEQUENCE [LARGE SCALE GENOMIC DNA]</scope>
    <source>
        <strain evidence="3 5">DSM 25947</strain>
    </source>
</reference>
<evidence type="ECO:0000313" key="5">
    <source>
        <dbReference type="Proteomes" id="UP000181981"/>
    </source>
</evidence>
<organism evidence="3 5">
    <name type="scientific">Draconibacterium orientale</name>
    <dbReference type="NCBI Taxonomy" id="1168034"/>
    <lineage>
        <taxon>Bacteria</taxon>
        <taxon>Pseudomonadati</taxon>
        <taxon>Bacteroidota</taxon>
        <taxon>Bacteroidia</taxon>
        <taxon>Marinilabiliales</taxon>
        <taxon>Prolixibacteraceae</taxon>
        <taxon>Draconibacterium</taxon>
    </lineage>
</organism>
<evidence type="ECO:0000313" key="2">
    <source>
        <dbReference type="EMBL" id="AHW61548.1"/>
    </source>
</evidence>
<dbReference type="AlphaFoldDB" id="X5DF63"/>
<dbReference type="Gene3D" id="3.60.15.10">
    <property type="entry name" value="Ribonuclease Z/Hydroxyacylglutathione hydrolase-like"/>
    <property type="match status" value="1"/>
</dbReference>
<dbReference type="SUPFAM" id="SSF56281">
    <property type="entry name" value="Metallo-hydrolase/oxidoreductase"/>
    <property type="match status" value="2"/>
</dbReference>
<proteinExistence type="predicted"/>
<evidence type="ECO:0000313" key="3">
    <source>
        <dbReference type="EMBL" id="SEU15549.1"/>
    </source>
</evidence>
<accession>X5DF63</accession>
<evidence type="ECO:0000313" key="4">
    <source>
        <dbReference type="Proteomes" id="UP000023772"/>
    </source>
</evidence>
<dbReference type="RefSeq" id="WP_038555787.1">
    <property type="nucleotide sequence ID" value="NZ_FOHT01000061.1"/>
</dbReference>
<dbReference type="Proteomes" id="UP000181981">
    <property type="component" value="Unassembled WGS sequence"/>
</dbReference>
<dbReference type="InterPro" id="IPR052159">
    <property type="entry name" value="Competence_DNA_uptake"/>
</dbReference>
<feature type="domain" description="Metallo-beta-lactamase" evidence="1">
    <location>
        <begin position="24"/>
        <end position="91"/>
    </location>
</feature>
<dbReference type="PANTHER" id="PTHR30619">
    <property type="entry name" value="DNA INTERNALIZATION/COMPETENCE PROTEIN COMEC/REC2"/>
    <property type="match status" value="1"/>
</dbReference>
<protein>
    <submittedName>
        <fullName evidence="3">Metallo-beta-lactamase superfamily protein</fullName>
    </submittedName>
</protein>
<evidence type="ECO:0000259" key="1">
    <source>
        <dbReference type="Pfam" id="PF00753"/>
    </source>
</evidence>
<reference evidence="2 4" key="1">
    <citation type="submission" date="2014-03" db="EMBL/GenBank/DDBJ databases">
        <title>Complete genome sequence of a deeply braunched marine Bacteroidia bacterium Draconibacterium orientale type strain FH5T.</title>
        <authorList>
            <person name="Li X."/>
            <person name="Wang X."/>
            <person name="Xie Z."/>
            <person name="Du Z."/>
            <person name="Chen G."/>
        </authorList>
    </citation>
    <scope>NUCLEOTIDE SEQUENCE [LARGE SCALE GENOMIC DNA]</scope>
    <source>
        <strain evidence="2 4">FH5</strain>
    </source>
</reference>
<dbReference type="Proteomes" id="UP000023772">
    <property type="component" value="Chromosome"/>
</dbReference>
<dbReference type="STRING" id="1168034.FH5T_03640"/>
<dbReference type="OrthoDB" id="9761531at2"/>
<dbReference type="HOGENOM" id="CLU_042402_1_0_10"/>
<dbReference type="InterPro" id="IPR036866">
    <property type="entry name" value="RibonucZ/Hydroxyglut_hydro"/>
</dbReference>
<sequence length="363" mass="41410">MKLIRTFHPIGQGAFYIERFNFDKDDFTIVYDCGSLTFKTTKMEKRIKSTFPKNHPIDILFISHFHADHINGIEILAEHCKIKKVVMPLIDDQTKILVKVANLIGANYSDTRLIDSPEDIFGNIPIIRIDSAEINPNFDGVSLENPTDISKIGNSTTNHSGIVFTPTLGVDWFFIPFNYKHDERKKQFEDALKEQGLNFDKIDTITKINNNKKNIIKAYNKVDGDLNENSMILYSGKNSDNHIHCFDHKHYSYLHHHFHLGFQSGCLYAGDIDLNAPNIVSDIKAKLRPLLPYIGTLQVPHHGSIHNFNISILMESIHCAIFSYGTTNSFGHPSDRVIGDIIPNNIYPHHVTEKNESIIVQWN</sequence>
<dbReference type="KEGG" id="dori:FH5T_03640"/>
<dbReference type="PANTHER" id="PTHR30619:SF1">
    <property type="entry name" value="RECOMBINATION PROTEIN 2"/>
    <property type="match status" value="1"/>
</dbReference>
<gene>
    <name evidence="2" type="ORF">FH5T_03640</name>
    <name evidence="3" type="ORF">SAMN05444285_1611</name>
</gene>
<dbReference type="EMBL" id="CP007451">
    <property type="protein sequence ID" value="AHW61548.1"/>
    <property type="molecule type" value="Genomic_DNA"/>
</dbReference>
<dbReference type="eggNOG" id="COG0491">
    <property type="taxonomic scope" value="Bacteria"/>
</dbReference>
<dbReference type="EMBL" id="FOHT01000061">
    <property type="protein sequence ID" value="SEU15549.1"/>
    <property type="molecule type" value="Genomic_DNA"/>
</dbReference>
<keyword evidence="4" id="KW-1185">Reference proteome</keyword>
<dbReference type="Pfam" id="PF00753">
    <property type="entry name" value="Lactamase_B"/>
    <property type="match status" value="1"/>
</dbReference>
<dbReference type="InterPro" id="IPR001279">
    <property type="entry name" value="Metallo-B-lactamas"/>
</dbReference>